<evidence type="ECO:0000313" key="2">
    <source>
        <dbReference type="EMBL" id="KAE9291520.1"/>
    </source>
</evidence>
<dbReference type="InterPro" id="IPR036397">
    <property type="entry name" value="RNaseH_sf"/>
</dbReference>
<gene>
    <name evidence="2" type="ORF">PR003_g25013</name>
</gene>
<dbReference type="InterPro" id="IPR050863">
    <property type="entry name" value="CenT-Element_Derived"/>
</dbReference>
<protein>
    <recommendedName>
        <fullName evidence="1">DDE-1 domain-containing protein</fullName>
    </recommendedName>
</protein>
<evidence type="ECO:0000259" key="1">
    <source>
        <dbReference type="Pfam" id="PF03184"/>
    </source>
</evidence>
<sequence length="162" mass="17894">MCGQGSRNAKVVLASKGKRANVQQSDSRDNVSALVCVNAAGDHLPPFFILPGKKINISHTRGAMEGAIFAASESSFLVTALFVKYFKWFIKMIPHARPVLVVMDGYKAHFTATTLACARSQGILLYAIPAHTSHFLQPLDVTVFQRFKKELDNEIDSFQKHT</sequence>
<dbReference type="GO" id="GO:0005634">
    <property type="term" value="C:nucleus"/>
    <property type="evidence" value="ECO:0007669"/>
    <property type="project" value="TreeGrafter"/>
</dbReference>
<feature type="domain" description="DDE-1" evidence="1">
    <location>
        <begin position="29"/>
        <end position="150"/>
    </location>
</feature>
<dbReference type="PANTHER" id="PTHR19303:SF74">
    <property type="entry name" value="POGO TRANSPOSABLE ELEMENT WITH KRAB DOMAIN"/>
    <property type="match status" value="1"/>
</dbReference>
<dbReference type="Gene3D" id="3.30.420.10">
    <property type="entry name" value="Ribonuclease H-like superfamily/Ribonuclease H"/>
    <property type="match status" value="1"/>
</dbReference>
<dbReference type="GO" id="GO:0003677">
    <property type="term" value="F:DNA binding"/>
    <property type="evidence" value="ECO:0007669"/>
    <property type="project" value="TreeGrafter"/>
</dbReference>
<dbReference type="AlphaFoldDB" id="A0A6A4CT44"/>
<dbReference type="PANTHER" id="PTHR19303">
    <property type="entry name" value="TRANSPOSON"/>
    <property type="match status" value="1"/>
</dbReference>
<proteinExistence type="predicted"/>
<name>A0A6A4CT44_9STRA</name>
<reference evidence="2 3" key="1">
    <citation type="submission" date="2018-08" db="EMBL/GenBank/DDBJ databases">
        <title>Genomic investigation of the strawberry pathogen Phytophthora fragariae indicates pathogenicity is determined by transcriptional variation in three key races.</title>
        <authorList>
            <person name="Adams T.M."/>
            <person name="Armitage A.D."/>
            <person name="Sobczyk M.K."/>
            <person name="Bates H.J."/>
            <person name="Dunwell J.M."/>
            <person name="Nellist C.F."/>
            <person name="Harrison R.J."/>
        </authorList>
    </citation>
    <scope>NUCLEOTIDE SEQUENCE [LARGE SCALE GENOMIC DNA]</scope>
    <source>
        <strain evidence="2 3">SCRP333</strain>
    </source>
</reference>
<dbReference type="Pfam" id="PF03184">
    <property type="entry name" value="DDE_1"/>
    <property type="match status" value="1"/>
</dbReference>
<dbReference type="Proteomes" id="UP000434957">
    <property type="component" value="Unassembled WGS sequence"/>
</dbReference>
<keyword evidence="3" id="KW-1185">Reference proteome</keyword>
<accession>A0A6A4CT44</accession>
<dbReference type="EMBL" id="QXFT01002916">
    <property type="protein sequence ID" value="KAE9291520.1"/>
    <property type="molecule type" value="Genomic_DNA"/>
</dbReference>
<evidence type="ECO:0000313" key="3">
    <source>
        <dbReference type="Proteomes" id="UP000434957"/>
    </source>
</evidence>
<comment type="caution">
    <text evidence="2">The sequence shown here is derived from an EMBL/GenBank/DDBJ whole genome shotgun (WGS) entry which is preliminary data.</text>
</comment>
<organism evidence="2 3">
    <name type="scientific">Phytophthora rubi</name>
    <dbReference type="NCBI Taxonomy" id="129364"/>
    <lineage>
        <taxon>Eukaryota</taxon>
        <taxon>Sar</taxon>
        <taxon>Stramenopiles</taxon>
        <taxon>Oomycota</taxon>
        <taxon>Peronosporomycetes</taxon>
        <taxon>Peronosporales</taxon>
        <taxon>Peronosporaceae</taxon>
        <taxon>Phytophthora</taxon>
    </lineage>
</organism>
<dbReference type="InterPro" id="IPR004875">
    <property type="entry name" value="DDE_SF_endonuclease_dom"/>
</dbReference>